<evidence type="ECO:0000256" key="11">
    <source>
        <dbReference type="ARBA" id="ARBA00022857"/>
    </source>
</evidence>
<name>A0A1H3BQ23_9BACT</name>
<protein>
    <recommendedName>
        <fullName evidence="6">Isocitrate dehydrogenase [NADP]</fullName>
        <ecNumber evidence="5">1.1.1.42</ecNumber>
    </recommendedName>
    <alternativeName>
        <fullName evidence="15">IDP</fullName>
    </alternativeName>
    <alternativeName>
        <fullName evidence="16">NADP(+)-specific ICDH</fullName>
    </alternativeName>
    <alternativeName>
        <fullName evidence="17">Oxalosuccinate decarboxylase</fullName>
    </alternativeName>
</protein>
<dbReference type="GO" id="GO:0000287">
    <property type="term" value="F:magnesium ion binding"/>
    <property type="evidence" value="ECO:0007669"/>
    <property type="project" value="InterPro"/>
</dbReference>
<dbReference type="GO" id="GO:0006102">
    <property type="term" value="P:isocitrate metabolic process"/>
    <property type="evidence" value="ECO:0007669"/>
    <property type="project" value="TreeGrafter"/>
</dbReference>
<feature type="domain" description="Isopropylmalate dehydrogenase-like" evidence="19">
    <location>
        <begin position="28"/>
        <end position="359"/>
    </location>
</feature>
<dbReference type="InterPro" id="IPR040978">
    <property type="entry name" value="Isocitrate_DH_TT1725_C"/>
</dbReference>
<comment type="cofactor">
    <cofactor evidence="2">
        <name>Mg(2+)</name>
        <dbReference type="ChEBI" id="CHEBI:18420"/>
    </cofactor>
</comment>
<comment type="function">
    <text evidence="18">Catalyzes the oxidative decarboxylation of isocitrate to 2-oxoglutarate and carbon dioxide with the concomitant reduction of NADP(+).</text>
</comment>
<reference evidence="21" key="1">
    <citation type="submission" date="2016-10" db="EMBL/GenBank/DDBJ databases">
        <authorList>
            <person name="Varghese N."/>
            <person name="Submissions S."/>
        </authorList>
    </citation>
    <scope>NUCLEOTIDE SEQUENCE [LARGE SCALE GENOMIC DNA]</scope>
    <source>
        <strain evidence="21">CGMCC 1.8975</strain>
    </source>
</reference>
<dbReference type="NCBIfam" id="TIGR02924">
    <property type="entry name" value="ICDH_alpha"/>
    <property type="match status" value="1"/>
</dbReference>
<dbReference type="NCBIfam" id="NF006673">
    <property type="entry name" value="PRK09222.1"/>
    <property type="match status" value="1"/>
</dbReference>
<comment type="subunit">
    <text evidence="4">Homodimer.</text>
</comment>
<keyword evidence="7" id="KW-0329">Glyoxylate bypass</keyword>
<dbReference type="EMBL" id="FNOV01000001">
    <property type="protein sequence ID" value="SDX43249.1"/>
    <property type="molecule type" value="Genomic_DNA"/>
</dbReference>
<evidence type="ECO:0000313" key="21">
    <source>
        <dbReference type="Proteomes" id="UP000199249"/>
    </source>
</evidence>
<comment type="catalytic activity">
    <reaction evidence="14">
        <text>D-threo-isocitrate + NADP(+) = 2-oxoglutarate + CO2 + NADPH</text>
        <dbReference type="Rhea" id="RHEA:19629"/>
        <dbReference type="ChEBI" id="CHEBI:15562"/>
        <dbReference type="ChEBI" id="CHEBI:16526"/>
        <dbReference type="ChEBI" id="CHEBI:16810"/>
        <dbReference type="ChEBI" id="CHEBI:57783"/>
        <dbReference type="ChEBI" id="CHEBI:58349"/>
        <dbReference type="EC" id="1.1.1.42"/>
    </reaction>
</comment>
<evidence type="ECO:0000256" key="8">
    <source>
        <dbReference type="ARBA" id="ARBA00022532"/>
    </source>
</evidence>
<dbReference type="STRING" id="651662.SAMN04488069_101355"/>
<dbReference type="Gene3D" id="3.40.718.10">
    <property type="entry name" value="Isopropylmalate Dehydrogenase"/>
    <property type="match status" value="1"/>
</dbReference>
<dbReference type="GO" id="GO:0004449">
    <property type="term" value="F:isocitrate dehydrogenase (NAD+) activity"/>
    <property type="evidence" value="ECO:0007669"/>
    <property type="project" value="TreeGrafter"/>
</dbReference>
<evidence type="ECO:0000256" key="10">
    <source>
        <dbReference type="ARBA" id="ARBA00022842"/>
    </source>
</evidence>
<evidence type="ECO:0000256" key="5">
    <source>
        <dbReference type="ARBA" id="ARBA00013013"/>
    </source>
</evidence>
<keyword evidence="12" id="KW-0560">Oxidoreductase</keyword>
<organism evidence="20 21">
    <name type="scientific">Hymenobacter psychrophilus</name>
    <dbReference type="NCBI Taxonomy" id="651662"/>
    <lineage>
        <taxon>Bacteria</taxon>
        <taxon>Pseudomonadati</taxon>
        <taxon>Bacteroidota</taxon>
        <taxon>Cytophagia</taxon>
        <taxon>Cytophagales</taxon>
        <taxon>Hymenobacteraceae</taxon>
        <taxon>Hymenobacter</taxon>
    </lineage>
</organism>
<evidence type="ECO:0000256" key="9">
    <source>
        <dbReference type="ARBA" id="ARBA00022723"/>
    </source>
</evidence>
<keyword evidence="8" id="KW-0816">Tricarboxylic acid cycle</keyword>
<evidence type="ECO:0000256" key="13">
    <source>
        <dbReference type="ARBA" id="ARBA00023211"/>
    </source>
</evidence>
<dbReference type="Pfam" id="PF00180">
    <property type="entry name" value="Iso_dh"/>
    <property type="match status" value="1"/>
</dbReference>
<evidence type="ECO:0000256" key="3">
    <source>
        <dbReference type="ARBA" id="ARBA00007769"/>
    </source>
</evidence>
<accession>A0A1H3BQ23</accession>
<evidence type="ECO:0000256" key="15">
    <source>
        <dbReference type="ARBA" id="ARBA00029765"/>
    </source>
</evidence>
<evidence type="ECO:0000256" key="16">
    <source>
        <dbReference type="ARBA" id="ARBA00029990"/>
    </source>
</evidence>
<gene>
    <name evidence="20" type="ORF">SAMN04488069_101355</name>
</gene>
<evidence type="ECO:0000259" key="19">
    <source>
        <dbReference type="SMART" id="SM01329"/>
    </source>
</evidence>
<comment type="similarity">
    <text evidence="3">Belongs to the isocitrate and isopropylmalate dehydrogenases family.</text>
</comment>
<dbReference type="InterPro" id="IPR019818">
    <property type="entry name" value="IsoCit/isopropylmalate_DH_CS"/>
</dbReference>
<keyword evidence="9" id="KW-0479">Metal-binding</keyword>
<dbReference type="Pfam" id="PF18324">
    <property type="entry name" value="Isocitrate_DH_C_bact"/>
    <property type="match status" value="1"/>
</dbReference>
<evidence type="ECO:0000256" key="14">
    <source>
        <dbReference type="ARBA" id="ARBA00023554"/>
    </source>
</evidence>
<dbReference type="FunFam" id="3.40.718.10:FF:000020">
    <property type="entry name" value="Isocitrate dehydrogenase"/>
    <property type="match status" value="1"/>
</dbReference>
<keyword evidence="10" id="KW-0460">Magnesium</keyword>
<dbReference type="PANTHER" id="PTHR11835">
    <property type="entry name" value="DECARBOXYLATING DEHYDROGENASES-ISOCITRATE, ISOPROPYLMALATE, TARTRATE"/>
    <property type="match status" value="1"/>
</dbReference>
<sequence>MVRFAKRLGKNLAGVPSPNLLTMSTKAPVTVAVGDGIGPEIMTQTLRILEAAGAAIAPKFIEVGEQVYLAGHASGIGPEAWDSLRRTGVLLKAPITTPLGGGYKSLNVTLRKTLGLYANVRPTRSLYPAVFTRHPDLDIVIVRENEEDLYAGIEHQQTPEVVQCLKLVSRPGCEKIVRYAFEYARRHGRKHVTCMTKDNIMKLTDGLFHRVFMEIGQEYHDLGQDHQIIDIGTARLADTPERYDVIVTLNLYGDIISDVVAQLAGSVGLAGSSNIGDHGALFEAIHGSAPDIAGRGIANPSGLLQAAVLMLVHLGQNEVAARVHNAWLCALEDGIHTADIYRAETSTTKAGTQDFADAVIERLGRAPKQLVPFKTGEAVLAATPAKPVADYKRPVVEQQLVGSDLFVCWSGFKPNELGEQLAQLAGPEMKLKIITNRGVKVYPDGHDETFCTDHWRCRFVAANATVATATQVGYTPVQFGQVLDLQRRLTEAGIMVIKTENLYLMDGQRAFSLGQGE</sequence>
<evidence type="ECO:0000256" key="7">
    <source>
        <dbReference type="ARBA" id="ARBA00022435"/>
    </source>
</evidence>
<dbReference type="GO" id="GO:0051287">
    <property type="term" value="F:NAD binding"/>
    <property type="evidence" value="ECO:0007669"/>
    <property type="project" value="InterPro"/>
</dbReference>
<keyword evidence="13" id="KW-0464">Manganese</keyword>
<dbReference type="GO" id="GO:0006099">
    <property type="term" value="P:tricarboxylic acid cycle"/>
    <property type="evidence" value="ECO:0007669"/>
    <property type="project" value="UniProtKB-KW"/>
</dbReference>
<dbReference type="GO" id="GO:0006097">
    <property type="term" value="P:glyoxylate cycle"/>
    <property type="evidence" value="ECO:0007669"/>
    <property type="project" value="UniProtKB-KW"/>
</dbReference>
<dbReference type="AlphaFoldDB" id="A0A1H3BQ23"/>
<dbReference type="SUPFAM" id="SSF53659">
    <property type="entry name" value="Isocitrate/Isopropylmalate dehydrogenase-like"/>
    <property type="match status" value="1"/>
</dbReference>
<evidence type="ECO:0000313" key="20">
    <source>
        <dbReference type="EMBL" id="SDX43249.1"/>
    </source>
</evidence>
<evidence type="ECO:0000256" key="2">
    <source>
        <dbReference type="ARBA" id="ARBA00001946"/>
    </source>
</evidence>
<dbReference type="PROSITE" id="PS00470">
    <property type="entry name" value="IDH_IMDH"/>
    <property type="match status" value="1"/>
</dbReference>
<evidence type="ECO:0000256" key="18">
    <source>
        <dbReference type="ARBA" id="ARBA00046127"/>
    </source>
</evidence>
<evidence type="ECO:0000256" key="6">
    <source>
        <dbReference type="ARBA" id="ARBA00019562"/>
    </source>
</evidence>
<dbReference type="EC" id="1.1.1.42" evidence="5"/>
<dbReference type="InterPro" id="IPR024084">
    <property type="entry name" value="IsoPropMal-DH-like_dom"/>
</dbReference>
<keyword evidence="11" id="KW-0521">NADP</keyword>
<keyword evidence="21" id="KW-1185">Reference proteome</keyword>
<dbReference type="SMART" id="SM01329">
    <property type="entry name" value="Iso_dh"/>
    <property type="match status" value="1"/>
</dbReference>
<evidence type="ECO:0000256" key="12">
    <source>
        <dbReference type="ARBA" id="ARBA00023002"/>
    </source>
</evidence>
<evidence type="ECO:0000256" key="4">
    <source>
        <dbReference type="ARBA" id="ARBA00011738"/>
    </source>
</evidence>
<dbReference type="Gene3D" id="3.30.70.1570">
    <property type="match status" value="1"/>
</dbReference>
<comment type="cofactor">
    <cofactor evidence="1">
        <name>Mn(2+)</name>
        <dbReference type="ChEBI" id="CHEBI:29035"/>
    </cofactor>
</comment>
<dbReference type="PANTHER" id="PTHR11835:SF43">
    <property type="entry name" value="ISOPROPYLMALATE DEHYDROGENASE-LIKE DOMAIN-CONTAINING PROTEIN"/>
    <property type="match status" value="1"/>
</dbReference>
<dbReference type="InterPro" id="IPR014273">
    <property type="entry name" value="Isocitrate_DH_bac-typ"/>
</dbReference>
<dbReference type="InterPro" id="IPR046997">
    <property type="entry name" value="Isocitrate_DH_TT1725_C_sf"/>
</dbReference>
<evidence type="ECO:0000256" key="17">
    <source>
        <dbReference type="ARBA" id="ARBA00031098"/>
    </source>
</evidence>
<evidence type="ECO:0000256" key="1">
    <source>
        <dbReference type="ARBA" id="ARBA00001936"/>
    </source>
</evidence>
<dbReference type="Proteomes" id="UP000199249">
    <property type="component" value="Unassembled WGS sequence"/>
</dbReference>
<proteinExistence type="inferred from homology"/>
<dbReference type="GO" id="GO:0004450">
    <property type="term" value="F:isocitrate dehydrogenase (NADP+) activity"/>
    <property type="evidence" value="ECO:0007669"/>
    <property type="project" value="UniProtKB-EC"/>
</dbReference>